<evidence type="ECO:0000256" key="2">
    <source>
        <dbReference type="ARBA" id="ARBA00004371"/>
    </source>
</evidence>
<dbReference type="InterPro" id="IPR036156">
    <property type="entry name" value="Beta-gal/glucu_dom_sf"/>
</dbReference>
<keyword evidence="6 13" id="KW-0378">Hydrolase</keyword>
<name>A0A0W8FYP7_9ZZZZ</name>
<evidence type="ECO:0000256" key="3">
    <source>
        <dbReference type="ARBA" id="ARBA00007401"/>
    </source>
</evidence>
<proteinExistence type="inferred from homology"/>
<comment type="catalytic activity">
    <reaction evidence="1">
        <text>Hydrolysis of terminal, non-reducing beta-D-mannose residues in beta-D-mannosides.</text>
        <dbReference type="EC" id="3.2.1.25"/>
    </reaction>
</comment>
<sequence length="814" mass="95589">MDRNKINLNQNWKFSISEKSREIENIPTGLIESGKWFNAVVPGTIHTDLLNNKLIDDPYYADNESKLNWVAEQDWIYKTEFSIDTEKNINYYLVLNGIDTIADVYLNDKKILSCNNMFLKYEIQVNKYLLRAKNELKIYFHSPVYYAEGEEKKYGKLPVELNSYRAYIRKAQYSFGWDWGPSFPTSGIWRDVYIEKRTSAKIDSIRFDTVKITSAKAKVKISVDIICEVKQKHKLLLTLAGENKEIKVNDSGNYEIVLSIKNPRFWFPNGEGEPYLYELDLTLYNNNGAEVDNCKKRVGIRTIDLIKSERKENTFKLRINGRDIFAKGVNWIPADSFLPRVDKVKYKRLLTYAKDANMNIVRVWGGGVYESDYFYELCDELGLLVWQDFMFACGSYPEQKEFVNNVKEEVEQNVKRLQHHPSIALWCGNNENEWIWFQKYSTDYTEMPGYKIYHKVIPDILKEFDSLRPYHPSSPFGDDEDPNSFNSGNTHQWKIWSMWIDYSQVVNDKSLFVTEFGFQGPANKDTLEKVIPKKNRRLHDYIFEFHNKQVEGPERIWRFLSAHLPLPSSWDDYFYLAQLNQAFALKTCLEHWRTNGRTNGSIIWQINDSWPVTSWSIVDYDLKPKLAYHFVKNIFSPQLITFSEKNEIIKVKLQNRSNDEFKGFYRLAIIDTSSGKIIDERKSKVKTKAGKDDTIAEFKKSDFLNSNKIIITNLYNSSGESICTNYYHHKPWKHYQIAESNISLKLVENKNKKKIFVSSDKPSYFVDLYADGVEFSNRGFTILPNEEIIIDIMNIKKQFDFNDIKIFSLNNYLH</sequence>
<evidence type="ECO:0000256" key="6">
    <source>
        <dbReference type="ARBA" id="ARBA00022801"/>
    </source>
</evidence>
<dbReference type="AlphaFoldDB" id="A0A0W8FYP7"/>
<keyword evidence="7" id="KW-0325">Glycoprotein</keyword>
<evidence type="ECO:0000256" key="7">
    <source>
        <dbReference type="ARBA" id="ARBA00023180"/>
    </source>
</evidence>
<dbReference type="SUPFAM" id="SSF49785">
    <property type="entry name" value="Galactose-binding domain-like"/>
    <property type="match status" value="1"/>
</dbReference>
<dbReference type="InterPro" id="IPR006103">
    <property type="entry name" value="Glyco_hydro_2_cat"/>
</dbReference>
<dbReference type="FunFam" id="3.20.20.80:FF:000050">
    <property type="entry name" value="Beta-mannosidase B"/>
    <property type="match status" value="1"/>
</dbReference>
<dbReference type="Pfam" id="PF22666">
    <property type="entry name" value="Glyco_hydro_2_N2"/>
    <property type="match status" value="1"/>
</dbReference>
<dbReference type="PANTHER" id="PTHR43730:SF1">
    <property type="entry name" value="BETA-MANNOSIDASE"/>
    <property type="match status" value="1"/>
</dbReference>
<accession>A0A0W8FYP7</accession>
<dbReference type="GO" id="GO:0005764">
    <property type="term" value="C:lysosome"/>
    <property type="evidence" value="ECO:0007669"/>
    <property type="project" value="UniProtKB-SubCell"/>
</dbReference>
<dbReference type="GO" id="GO:0004567">
    <property type="term" value="F:beta-mannosidase activity"/>
    <property type="evidence" value="ECO:0007669"/>
    <property type="project" value="UniProtKB-EC"/>
</dbReference>
<evidence type="ECO:0000256" key="9">
    <source>
        <dbReference type="ARBA" id="ARBA00023295"/>
    </source>
</evidence>
<keyword evidence="9 13" id="KW-0326">Glycosidase</keyword>
<protein>
    <recommendedName>
        <fullName evidence="4">beta-mannosidase</fullName>
        <ecNumber evidence="4">3.2.1.25</ecNumber>
    </recommendedName>
</protein>
<dbReference type="Pfam" id="PF02836">
    <property type="entry name" value="Glyco_hydro_2_C"/>
    <property type="match status" value="1"/>
</dbReference>
<dbReference type="FunFam" id="2.60.120.260:FF:000060">
    <property type="entry name" value="Probable beta-mannosidase"/>
    <property type="match status" value="1"/>
</dbReference>
<dbReference type="Gene3D" id="3.20.20.80">
    <property type="entry name" value="Glycosidases"/>
    <property type="match status" value="1"/>
</dbReference>
<gene>
    <name evidence="13" type="ORF">ASZ90_004259</name>
</gene>
<evidence type="ECO:0000256" key="8">
    <source>
        <dbReference type="ARBA" id="ARBA00023228"/>
    </source>
</evidence>
<evidence type="ECO:0000256" key="4">
    <source>
        <dbReference type="ARBA" id="ARBA00012754"/>
    </source>
</evidence>
<keyword evidence="8" id="KW-0458">Lysosome</keyword>
<evidence type="ECO:0000313" key="13">
    <source>
        <dbReference type="EMBL" id="KUG25906.1"/>
    </source>
</evidence>
<evidence type="ECO:0000256" key="5">
    <source>
        <dbReference type="ARBA" id="ARBA00022729"/>
    </source>
</evidence>
<dbReference type="PANTHER" id="PTHR43730">
    <property type="entry name" value="BETA-MANNOSIDASE"/>
    <property type="match status" value="1"/>
</dbReference>
<dbReference type="SUPFAM" id="SSF51445">
    <property type="entry name" value="(Trans)glycosidases"/>
    <property type="match status" value="1"/>
</dbReference>
<feature type="domain" description="Beta-mannosidase-like galactose-binding" evidence="12">
    <location>
        <begin position="22"/>
        <end position="190"/>
    </location>
</feature>
<dbReference type="InterPro" id="IPR013783">
    <property type="entry name" value="Ig-like_fold"/>
</dbReference>
<dbReference type="Gene3D" id="2.60.120.260">
    <property type="entry name" value="Galactose-binding domain-like"/>
    <property type="match status" value="1"/>
</dbReference>
<dbReference type="GO" id="GO:0006516">
    <property type="term" value="P:glycoprotein catabolic process"/>
    <property type="evidence" value="ECO:0007669"/>
    <property type="project" value="TreeGrafter"/>
</dbReference>
<comment type="caution">
    <text evidence="13">The sequence shown here is derived from an EMBL/GenBank/DDBJ whole genome shotgun (WGS) entry which is preliminary data.</text>
</comment>
<dbReference type="InterPro" id="IPR006102">
    <property type="entry name" value="Ig-like_GH2"/>
</dbReference>
<keyword evidence="5" id="KW-0732">Signal</keyword>
<dbReference type="EMBL" id="LNQE01000576">
    <property type="protein sequence ID" value="KUG25906.1"/>
    <property type="molecule type" value="Genomic_DNA"/>
</dbReference>
<dbReference type="GO" id="GO:0005975">
    <property type="term" value="P:carbohydrate metabolic process"/>
    <property type="evidence" value="ECO:0007669"/>
    <property type="project" value="InterPro"/>
</dbReference>
<dbReference type="InterPro" id="IPR017853">
    <property type="entry name" value="GH"/>
</dbReference>
<evidence type="ECO:0000259" key="12">
    <source>
        <dbReference type="Pfam" id="PF22666"/>
    </source>
</evidence>
<evidence type="ECO:0000259" key="10">
    <source>
        <dbReference type="Pfam" id="PF00703"/>
    </source>
</evidence>
<evidence type="ECO:0000259" key="11">
    <source>
        <dbReference type="Pfam" id="PF02836"/>
    </source>
</evidence>
<dbReference type="InterPro" id="IPR050887">
    <property type="entry name" value="Beta-mannosidase_GH2"/>
</dbReference>
<dbReference type="Pfam" id="PF00703">
    <property type="entry name" value="Glyco_hydro_2"/>
    <property type="match status" value="1"/>
</dbReference>
<organism evidence="13">
    <name type="scientific">hydrocarbon metagenome</name>
    <dbReference type="NCBI Taxonomy" id="938273"/>
    <lineage>
        <taxon>unclassified sequences</taxon>
        <taxon>metagenomes</taxon>
        <taxon>ecological metagenomes</taxon>
    </lineage>
</organism>
<comment type="subcellular location">
    <subcellularLocation>
        <location evidence="2">Lysosome</location>
    </subcellularLocation>
</comment>
<dbReference type="SUPFAM" id="SSF49303">
    <property type="entry name" value="beta-Galactosidase/glucuronidase domain"/>
    <property type="match status" value="1"/>
</dbReference>
<feature type="domain" description="Glycoside hydrolase family 2 immunoglobulin-like beta-sandwich" evidence="10">
    <location>
        <begin position="202"/>
        <end position="301"/>
    </location>
</feature>
<reference evidence="13" key="1">
    <citation type="journal article" date="2015" name="Proc. Natl. Acad. Sci. U.S.A.">
        <title>Networks of energetic and metabolic interactions define dynamics in microbial communities.</title>
        <authorList>
            <person name="Embree M."/>
            <person name="Liu J.K."/>
            <person name="Al-Bassam M.M."/>
            <person name="Zengler K."/>
        </authorList>
    </citation>
    <scope>NUCLEOTIDE SEQUENCE</scope>
</reference>
<dbReference type="InterPro" id="IPR008979">
    <property type="entry name" value="Galactose-bd-like_sf"/>
</dbReference>
<evidence type="ECO:0000256" key="1">
    <source>
        <dbReference type="ARBA" id="ARBA00000829"/>
    </source>
</evidence>
<comment type="similarity">
    <text evidence="3">Belongs to the glycosyl hydrolase 2 family.</text>
</comment>
<feature type="domain" description="Glycoside hydrolase family 2 catalytic" evidence="11">
    <location>
        <begin position="316"/>
        <end position="471"/>
    </location>
</feature>
<dbReference type="Gene3D" id="2.60.40.10">
    <property type="entry name" value="Immunoglobulins"/>
    <property type="match status" value="1"/>
</dbReference>
<dbReference type="InterPro" id="IPR054593">
    <property type="entry name" value="Beta-mannosidase-like_N2"/>
</dbReference>
<dbReference type="EC" id="3.2.1.25" evidence="4"/>